<protein>
    <submittedName>
        <fullName evidence="7">SAM-dependent methyltransferase</fullName>
    </submittedName>
</protein>
<evidence type="ECO:0000256" key="5">
    <source>
        <dbReference type="ARBA" id="ARBA00022691"/>
    </source>
</evidence>
<keyword evidence="4" id="KW-0808">Transferase</keyword>
<evidence type="ECO:0000256" key="2">
    <source>
        <dbReference type="ARBA" id="ARBA00022552"/>
    </source>
</evidence>
<dbReference type="Gene3D" id="3.30.950.10">
    <property type="entry name" value="Methyltransferase, Cobalt-precorrin-4 Transmethylase, Domain 2"/>
    <property type="match status" value="1"/>
</dbReference>
<organism evidence="7 8">
    <name type="scientific">Planobacterium oryzisoli</name>
    <dbReference type="NCBI Taxonomy" id="2771435"/>
    <lineage>
        <taxon>Bacteria</taxon>
        <taxon>Pseudomonadati</taxon>
        <taxon>Bacteroidota</taxon>
        <taxon>Flavobacteriia</taxon>
        <taxon>Flavobacteriales</taxon>
        <taxon>Weeksellaceae</taxon>
        <taxon>Chryseobacterium group</taxon>
        <taxon>Chryseobacterium</taxon>
    </lineage>
</organism>
<dbReference type="InterPro" id="IPR014776">
    <property type="entry name" value="4pyrrole_Mease_sub2"/>
</dbReference>
<keyword evidence="2" id="KW-0698">rRNA processing</keyword>
<dbReference type="GO" id="GO:0008168">
    <property type="term" value="F:methyltransferase activity"/>
    <property type="evidence" value="ECO:0007669"/>
    <property type="project" value="UniProtKB-KW"/>
</dbReference>
<dbReference type="InterPro" id="IPR035996">
    <property type="entry name" value="4pyrrol_Methylase_sf"/>
</dbReference>
<dbReference type="InterPro" id="IPR008189">
    <property type="entry name" value="rRNA_ssu_MeTfrase_I"/>
</dbReference>
<comment type="caution">
    <text evidence="7">The sequence shown here is derived from an EMBL/GenBank/DDBJ whole genome shotgun (WGS) entry which is preliminary data.</text>
</comment>
<evidence type="ECO:0000259" key="6">
    <source>
        <dbReference type="Pfam" id="PF00590"/>
    </source>
</evidence>
<dbReference type="InterPro" id="IPR014777">
    <property type="entry name" value="4pyrrole_Mease_sub1"/>
</dbReference>
<evidence type="ECO:0000256" key="3">
    <source>
        <dbReference type="ARBA" id="ARBA00022603"/>
    </source>
</evidence>
<dbReference type="SUPFAM" id="SSF53790">
    <property type="entry name" value="Tetrapyrrole methylase"/>
    <property type="match status" value="1"/>
</dbReference>
<evidence type="ECO:0000256" key="1">
    <source>
        <dbReference type="ARBA" id="ARBA00022490"/>
    </source>
</evidence>
<dbReference type="Proteomes" id="UP000694480">
    <property type="component" value="Unassembled WGS sequence"/>
</dbReference>
<dbReference type="CDD" id="cd11649">
    <property type="entry name" value="RsmI_like"/>
    <property type="match status" value="1"/>
</dbReference>
<accession>A0A930YTW1</accession>
<feature type="domain" description="Tetrapyrrole methylase" evidence="6">
    <location>
        <begin position="16"/>
        <end position="207"/>
    </location>
</feature>
<keyword evidence="1" id="KW-0963">Cytoplasm</keyword>
<keyword evidence="8" id="KW-1185">Reference proteome</keyword>
<dbReference type="PANTHER" id="PTHR46111:SF2">
    <property type="entry name" value="SAM-DEPENDENT METHYLTRANSFERASE"/>
    <property type="match status" value="1"/>
</dbReference>
<reference evidence="7" key="1">
    <citation type="submission" date="2020-11" db="EMBL/GenBank/DDBJ databases">
        <title>Genome seq and assembly of Planobacterium sp.</title>
        <authorList>
            <person name="Chhetri G."/>
        </authorList>
    </citation>
    <scope>NUCLEOTIDE SEQUENCE</scope>
    <source>
        <strain evidence="7">GCR5</strain>
    </source>
</reference>
<name>A0A930YTW1_9FLAO</name>
<dbReference type="AlphaFoldDB" id="A0A930YTW1"/>
<dbReference type="Gene3D" id="3.40.1010.10">
    <property type="entry name" value="Cobalt-precorrin-4 Transmethylase, Domain 1"/>
    <property type="match status" value="1"/>
</dbReference>
<dbReference type="GO" id="GO:0032259">
    <property type="term" value="P:methylation"/>
    <property type="evidence" value="ECO:0007669"/>
    <property type="project" value="UniProtKB-KW"/>
</dbReference>
<dbReference type="EMBL" id="JADKYY010000001">
    <property type="protein sequence ID" value="MBF5026278.1"/>
    <property type="molecule type" value="Genomic_DNA"/>
</dbReference>
<proteinExistence type="predicted"/>
<gene>
    <name evidence="7" type="ORF">IC612_00515</name>
</gene>
<dbReference type="RefSeq" id="WP_194738212.1">
    <property type="nucleotide sequence ID" value="NZ_JADKYY010000001.1"/>
</dbReference>
<evidence type="ECO:0000313" key="8">
    <source>
        <dbReference type="Proteomes" id="UP000694480"/>
    </source>
</evidence>
<dbReference type="PANTHER" id="PTHR46111">
    <property type="entry name" value="RIBOSOMAL RNA SMALL SUBUNIT METHYLTRANSFERASE I"/>
    <property type="match status" value="1"/>
</dbReference>
<keyword evidence="5" id="KW-0949">S-adenosyl-L-methionine</keyword>
<dbReference type="GO" id="GO:0006364">
    <property type="term" value="P:rRNA processing"/>
    <property type="evidence" value="ECO:0007669"/>
    <property type="project" value="UniProtKB-KW"/>
</dbReference>
<evidence type="ECO:0000256" key="4">
    <source>
        <dbReference type="ARBA" id="ARBA00022679"/>
    </source>
</evidence>
<keyword evidence="3 7" id="KW-0489">Methyltransferase</keyword>
<evidence type="ECO:0000313" key="7">
    <source>
        <dbReference type="EMBL" id="MBF5026278.1"/>
    </source>
</evidence>
<dbReference type="Pfam" id="PF00590">
    <property type="entry name" value="TP_methylase"/>
    <property type="match status" value="1"/>
</dbReference>
<sequence length="233" mass="26268">MLVLIPAYLSPEANVDEIAPVIRDYIRSIDHYFVENEKTARRIIKFLCPEKVQAELKLYLLDKDTVVSELSDAQDLLKSGVDFGVLSEAGMPCIADPGHIIVRWAHQHQIKVLPLTGPSSILLTLISSGFIGQQFTFHGYLPIDKSQRRAQILQMESVVNKAGYTQIFMETPYRNNALIEDLVKILSPETSLCIAANLTHPKSESIKTLKVKEWRKKKVDFHKIPAVFAIGRT</sequence>
<dbReference type="InterPro" id="IPR000878">
    <property type="entry name" value="4pyrrol_Mease"/>
</dbReference>